<feature type="signal peptide" evidence="1">
    <location>
        <begin position="1"/>
        <end position="24"/>
    </location>
</feature>
<dbReference type="OrthoDB" id="14727at2"/>
<organism evidence="2 3">
    <name type="scientific">Thiopseudomonas denitrificans</name>
    <dbReference type="NCBI Taxonomy" id="1501432"/>
    <lineage>
        <taxon>Bacteria</taxon>
        <taxon>Pseudomonadati</taxon>
        <taxon>Pseudomonadota</taxon>
        <taxon>Gammaproteobacteria</taxon>
        <taxon>Pseudomonadales</taxon>
        <taxon>Pseudomonadaceae</taxon>
        <taxon>Thiopseudomonas</taxon>
    </lineage>
</organism>
<comment type="caution">
    <text evidence="2">The sequence shown here is derived from an EMBL/GenBank/DDBJ whole genome shotgun (WGS) entry which is preliminary data.</text>
</comment>
<dbReference type="Pfam" id="PF04214">
    <property type="entry name" value="DUF411"/>
    <property type="match status" value="1"/>
</dbReference>
<dbReference type="AlphaFoldDB" id="A0A4R6U6G7"/>
<reference evidence="2 3" key="1">
    <citation type="submission" date="2019-03" db="EMBL/GenBank/DDBJ databases">
        <title>Genomic Encyclopedia of Type Strains, Phase IV (KMG-IV): sequencing the most valuable type-strain genomes for metagenomic binning, comparative biology and taxonomic classification.</title>
        <authorList>
            <person name="Goeker M."/>
        </authorList>
    </citation>
    <scope>NUCLEOTIDE SEQUENCE [LARGE SCALE GENOMIC DNA]</scope>
    <source>
        <strain evidence="2 3">DSM 28679</strain>
    </source>
</reference>
<evidence type="ECO:0000313" key="2">
    <source>
        <dbReference type="EMBL" id="TDQ38624.1"/>
    </source>
</evidence>
<evidence type="ECO:0000313" key="3">
    <source>
        <dbReference type="Proteomes" id="UP000294575"/>
    </source>
</evidence>
<dbReference type="InterPro" id="IPR036249">
    <property type="entry name" value="Thioredoxin-like_sf"/>
</dbReference>
<evidence type="ECO:0008006" key="4">
    <source>
        <dbReference type="Google" id="ProtNLM"/>
    </source>
</evidence>
<name>A0A4R6U6G7_9GAMM</name>
<dbReference type="Proteomes" id="UP000294575">
    <property type="component" value="Unassembled WGS sequence"/>
</dbReference>
<dbReference type="InterPro" id="IPR007332">
    <property type="entry name" value="DUF411"/>
</dbReference>
<protein>
    <recommendedName>
        <fullName evidence="4">CopG family transcriptional regulator</fullName>
    </recommendedName>
</protein>
<dbReference type="EMBL" id="SNYK01000004">
    <property type="protein sequence ID" value="TDQ38624.1"/>
    <property type="molecule type" value="Genomic_DNA"/>
</dbReference>
<evidence type="ECO:0000256" key="1">
    <source>
        <dbReference type="SAM" id="SignalP"/>
    </source>
</evidence>
<accession>A0A4R6U6G7</accession>
<dbReference type="RefSeq" id="WP_101496501.1">
    <property type="nucleotide sequence ID" value="NZ_LNJZ01000005.1"/>
</dbReference>
<sequence>MRNIFSAALLGSAMTLAFANQAIASEPLEVTLHKDPWCGCCTAYADYLDENGFKTTRIDHQDMSPVKRKLGTHKAASCHTVEIDGYVVEGHVPVAAINKMLKERPDIRGIALPGMPLNSPGMGPEKPGSLEVLSLDKDGNVIGLYQRL</sequence>
<proteinExistence type="predicted"/>
<keyword evidence="3" id="KW-1185">Reference proteome</keyword>
<feature type="chain" id="PRO_5020672192" description="CopG family transcriptional regulator" evidence="1">
    <location>
        <begin position="25"/>
        <end position="148"/>
    </location>
</feature>
<dbReference type="SUPFAM" id="SSF52833">
    <property type="entry name" value="Thioredoxin-like"/>
    <property type="match status" value="1"/>
</dbReference>
<gene>
    <name evidence="2" type="ORF">DFQ45_104204</name>
</gene>
<keyword evidence="1" id="KW-0732">Signal</keyword>